<dbReference type="Gene3D" id="3.40.50.2000">
    <property type="entry name" value="Glycogen Phosphorylase B"/>
    <property type="match status" value="2"/>
</dbReference>
<sequence length="410" mass="47415">MRIAMLTNNYKPFVGGVPISIERLAQGLRSLGHEVYIFAPSYEGQEEEPYVIRYKSRKKKLKGEFVIPDILDKTIEEKFAAIPFNIIHVHHPMLMGYIAQYLHKKYDIPIVFTYHTRYEQYLHYLKPYDYVQNFYMRNAKNKLRAIPHKILFDSGKKLVTFHNRIFTNLCSMVFVPTESMKQYLIENGTSTKIEIVPTGINPEDFLYDKEATKKIRSRYLEGKKFLLCTVSRLEREKNILFILEGLARLKSNIGSCFRLLLIGDGSQRDEIKSVAHSLNLTDNIIFTGCVEHSQIRNFYHACDAFVFASRSETQGIVLLEAMAAGLPVVAVKACGVNDVISDGWNGYLTEPYVAEWERKLEILLGNLSLRKWMSKNSVNRAKDYLASNIAKKAEKLYKDLIYERSIEEVY</sequence>
<dbReference type="InterPro" id="IPR050194">
    <property type="entry name" value="Glycosyltransferase_grp1"/>
</dbReference>
<dbReference type="InterPro" id="IPR028098">
    <property type="entry name" value="Glyco_trans_4-like_N"/>
</dbReference>
<dbReference type="OrthoDB" id="9802525at2"/>
<feature type="domain" description="Glycosyl transferase family 1" evidence="1">
    <location>
        <begin position="217"/>
        <end position="377"/>
    </location>
</feature>
<protein>
    <recommendedName>
        <fullName evidence="5">Glycosyltransferase involved in cell wall biosynthesis</fullName>
    </recommendedName>
</protein>
<name>A0A0H5SD61_HERHM</name>
<keyword evidence="4" id="KW-1185">Reference proteome</keyword>
<evidence type="ECO:0000313" key="4">
    <source>
        <dbReference type="Proteomes" id="UP000236497"/>
    </source>
</evidence>
<evidence type="ECO:0000313" key="3">
    <source>
        <dbReference type="EMBL" id="CRZ33282.1"/>
    </source>
</evidence>
<dbReference type="RefSeq" id="WP_103201471.1">
    <property type="nucleotide sequence ID" value="NZ_CVTD020000005.1"/>
</dbReference>
<dbReference type="Pfam" id="PF00534">
    <property type="entry name" value="Glycos_transf_1"/>
    <property type="match status" value="1"/>
</dbReference>
<evidence type="ECO:0000259" key="1">
    <source>
        <dbReference type="Pfam" id="PF00534"/>
    </source>
</evidence>
<gene>
    <name evidence="3" type="ORF">HHT355_0067</name>
</gene>
<dbReference type="PANTHER" id="PTHR45947:SF3">
    <property type="entry name" value="SULFOQUINOVOSYL TRANSFERASE SQD2"/>
    <property type="match status" value="1"/>
</dbReference>
<reference evidence="3 4" key="1">
    <citation type="submission" date="2015-06" db="EMBL/GenBank/DDBJ databases">
        <authorList>
            <person name="Wibberg Daniel"/>
        </authorList>
    </citation>
    <scope>NUCLEOTIDE SEQUENCE [LARGE SCALE GENOMIC DNA]</scope>
    <source>
        <strain evidence="3 4">T3/55T</strain>
    </source>
</reference>
<proteinExistence type="predicted"/>
<dbReference type="GO" id="GO:0016757">
    <property type="term" value="F:glycosyltransferase activity"/>
    <property type="evidence" value="ECO:0007669"/>
    <property type="project" value="InterPro"/>
</dbReference>
<evidence type="ECO:0000259" key="2">
    <source>
        <dbReference type="Pfam" id="PF13439"/>
    </source>
</evidence>
<dbReference type="AlphaFoldDB" id="A0A0H5SD61"/>
<feature type="domain" description="Glycosyltransferase subfamily 4-like N-terminal" evidence="2">
    <location>
        <begin position="14"/>
        <end position="203"/>
    </location>
</feature>
<dbReference type="Pfam" id="PF13439">
    <property type="entry name" value="Glyco_transf_4"/>
    <property type="match status" value="1"/>
</dbReference>
<dbReference type="PANTHER" id="PTHR45947">
    <property type="entry name" value="SULFOQUINOVOSYL TRANSFERASE SQD2"/>
    <property type="match status" value="1"/>
</dbReference>
<dbReference type="Proteomes" id="UP000236497">
    <property type="component" value="Unassembled WGS sequence"/>
</dbReference>
<dbReference type="EMBL" id="CVTD020000005">
    <property type="protein sequence ID" value="CRZ33282.1"/>
    <property type="molecule type" value="Genomic_DNA"/>
</dbReference>
<dbReference type="SUPFAM" id="SSF53756">
    <property type="entry name" value="UDP-Glycosyltransferase/glycogen phosphorylase"/>
    <property type="match status" value="1"/>
</dbReference>
<organism evidence="3 4">
    <name type="scientific">Herbinix hemicellulosilytica</name>
    <dbReference type="NCBI Taxonomy" id="1564487"/>
    <lineage>
        <taxon>Bacteria</taxon>
        <taxon>Bacillati</taxon>
        <taxon>Bacillota</taxon>
        <taxon>Clostridia</taxon>
        <taxon>Lachnospirales</taxon>
        <taxon>Lachnospiraceae</taxon>
        <taxon>Herbinix</taxon>
    </lineage>
</organism>
<evidence type="ECO:0008006" key="5">
    <source>
        <dbReference type="Google" id="ProtNLM"/>
    </source>
</evidence>
<dbReference type="InterPro" id="IPR001296">
    <property type="entry name" value="Glyco_trans_1"/>
</dbReference>
<accession>A0A0H5SD61</accession>